<dbReference type="AlphaFoldDB" id="A0A4V2W429"/>
<feature type="transmembrane region" description="Helical" evidence="1">
    <location>
        <begin position="50"/>
        <end position="69"/>
    </location>
</feature>
<keyword evidence="1" id="KW-0472">Membrane</keyword>
<dbReference type="RefSeq" id="WP_132144454.1">
    <property type="nucleotide sequence ID" value="NZ_SMCS01000004.1"/>
</dbReference>
<dbReference type="PROSITE" id="PS51257">
    <property type="entry name" value="PROKAR_LIPOPROTEIN"/>
    <property type="match status" value="1"/>
</dbReference>
<dbReference type="Proteomes" id="UP000295645">
    <property type="component" value="Unassembled WGS sequence"/>
</dbReference>
<dbReference type="OrthoDB" id="5956934at2"/>
<dbReference type="EMBL" id="SMCS01000004">
    <property type="protein sequence ID" value="TCV94109.1"/>
    <property type="molecule type" value="Genomic_DNA"/>
</dbReference>
<evidence type="ECO:0000256" key="2">
    <source>
        <dbReference type="SAM" id="SignalP"/>
    </source>
</evidence>
<feature type="signal peptide" evidence="2">
    <location>
        <begin position="1"/>
        <end position="31"/>
    </location>
</feature>
<protein>
    <submittedName>
        <fullName evidence="3">Uncharacterized protein</fullName>
    </submittedName>
</protein>
<keyword evidence="2" id="KW-0732">Signal</keyword>
<accession>A0A4V2W429</accession>
<name>A0A4V2W429_9GAMM</name>
<keyword evidence="1" id="KW-1133">Transmembrane helix</keyword>
<proteinExistence type="predicted"/>
<feature type="chain" id="PRO_5020575577" evidence="2">
    <location>
        <begin position="32"/>
        <end position="149"/>
    </location>
</feature>
<organism evidence="3 4">
    <name type="scientific">Luteibacter rhizovicinus</name>
    <dbReference type="NCBI Taxonomy" id="242606"/>
    <lineage>
        <taxon>Bacteria</taxon>
        <taxon>Pseudomonadati</taxon>
        <taxon>Pseudomonadota</taxon>
        <taxon>Gammaproteobacteria</taxon>
        <taxon>Lysobacterales</taxon>
        <taxon>Rhodanobacteraceae</taxon>
        <taxon>Luteibacter</taxon>
    </lineage>
</organism>
<keyword evidence="1" id="KW-0812">Transmembrane</keyword>
<sequence length="149" mass="15711">MSYAGRMYFRLYLPSLLVLGCGLGAAASAKAAQELPGDFGGLATYSNLPAYLFFVGLVLAVTIGVAQTFRVKLWERGRIPGCYVCGCLLGAAQVGRRGLGLYRKCLGCGKAHGVNHRLSPAAVAPVPVRVAATDPAQTVAPIRSARWSR</sequence>
<keyword evidence="4" id="KW-1185">Reference proteome</keyword>
<evidence type="ECO:0000313" key="3">
    <source>
        <dbReference type="EMBL" id="TCV94109.1"/>
    </source>
</evidence>
<evidence type="ECO:0000256" key="1">
    <source>
        <dbReference type="SAM" id="Phobius"/>
    </source>
</evidence>
<reference evidence="3 4" key="1">
    <citation type="submission" date="2019-03" db="EMBL/GenBank/DDBJ databases">
        <title>Above-ground endophytic microbial communities from plants in different locations in the United States.</title>
        <authorList>
            <person name="Frank C."/>
        </authorList>
    </citation>
    <scope>NUCLEOTIDE SEQUENCE [LARGE SCALE GENOMIC DNA]</scope>
    <source>
        <strain evidence="3 4">LP_13_YM</strain>
    </source>
</reference>
<comment type="caution">
    <text evidence="3">The sequence shown here is derived from an EMBL/GenBank/DDBJ whole genome shotgun (WGS) entry which is preliminary data.</text>
</comment>
<evidence type="ECO:0000313" key="4">
    <source>
        <dbReference type="Proteomes" id="UP000295645"/>
    </source>
</evidence>
<gene>
    <name evidence="3" type="ORF">EC912_104306</name>
</gene>